<sequence>MPSYAQEFKLLDITGQWFCHGLDTEDMGQALSSLSLFPQATASWKAFLEYNGEFIDKKEPEEYDFSKRPCIDNSIVEAAFKQFESDSTPGNFDKILMDIKKKGQPSSRQPTSTAGTSSSLGVGSKLHVPTRKGSVSPVRASTRARTQNRRYSGNFELSGDEGSRGRQGKAASPSDRSDPADDDGDITVVGRKHRKTILDDSDDEDEDALPASPVRKKRKKGTDRSSAETAPKKKLRPTQQEQEKMKTLFRPSP</sequence>
<dbReference type="EMBL" id="CAJHJF010005723">
    <property type="protein sequence ID" value="CAD6951917.1"/>
    <property type="molecule type" value="Genomic_DNA"/>
</dbReference>
<feature type="compositionally biased region" description="Acidic residues" evidence="1">
    <location>
        <begin position="199"/>
        <end position="208"/>
    </location>
</feature>
<evidence type="ECO:0000313" key="2">
    <source>
        <dbReference type="EMBL" id="CAD6951917.1"/>
    </source>
</evidence>
<feature type="region of interest" description="Disordered" evidence="1">
    <location>
        <begin position="101"/>
        <end position="253"/>
    </location>
</feature>
<name>A0A9N8M1W9_9BASI</name>
<protein>
    <submittedName>
        <fullName evidence="2">Uncharacterized protein</fullName>
    </submittedName>
</protein>
<gene>
    <name evidence="2" type="ORF">JKILLFL_G8138</name>
</gene>
<proteinExistence type="predicted"/>
<keyword evidence="3" id="KW-1185">Reference proteome</keyword>
<evidence type="ECO:0000313" key="3">
    <source>
        <dbReference type="Proteomes" id="UP000836404"/>
    </source>
</evidence>
<accession>A0A9N8M1W9</accession>
<dbReference type="Proteomes" id="UP000836404">
    <property type="component" value="Unassembled WGS sequence"/>
</dbReference>
<evidence type="ECO:0000256" key="1">
    <source>
        <dbReference type="SAM" id="MobiDB-lite"/>
    </source>
</evidence>
<comment type="caution">
    <text evidence="2">The sequence shown here is derived from an EMBL/GenBank/DDBJ whole genome shotgun (WGS) entry which is preliminary data.</text>
</comment>
<feature type="compositionally biased region" description="Polar residues" evidence="1">
    <location>
        <begin position="104"/>
        <end position="121"/>
    </location>
</feature>
<organism evidence="2 3">
    <name type="scientific">Tilletia laevis</name>
    <dbReference type="NCBI Taxonomy" id="157183"/>
    <lineage>
        <taxon>Eukaryota</taxon>
        <taxon>Fungi</taxon>
        <taxon>Dikarya</taxon>
        <taxon>Basidiomycota</taxon>
        <taxon>Ustilaginomycotina</taxon>
        <taxon>Exobasidiomycetes</taxon>
        <taxon>Tilletiales</taxon>
        <taxon>Tilletiaceae</taxon>
        <taxon>Tilletia</taxon>
    </lineage>
</organism>
<reference evidence="2 3" key="1">
    <citation type="submission" date="2020-10" db="EMBL/GenBank/DDBJ databases">
        <authorList>
            <person name="Sedaghatjoo S."/>
        </authorList>
    </citation>
    <scope>NUCLEOTIDE SEQUENCE [LARGE SCALE GENOMIC DNA]</scope>
    <source>
        <strain evidence="2 3">LLFL</strain>
    </source>
</reference>
<dbReference type="AlphaFoldDB" id="A0A9N8M1W9"/>